<dbReference type="InterPro" id="IPR027417">
    <property type="entry name" value="P-loop_NTPase"/>
</dbReference>
<protein>
    <submittedName>
        <fullName evidence="1">50S ribosome-binding GTPase</fullName>
    </submittedName>
</protein>
<evidence type="ECO:0000313" key="1">
    <source>
        <dbReference type="EMBL" id="MCS7477477.1"/>
    </source>
</evidence>
<name>A0A9X2VJ62_9PSEU</name>
<evidence type="ECO:0000313" key="2">
    <source>
        <dbReference type="Proteomes" id="UP001141259"/>
    </source>
</evidence>
<sequence>MTAPLVTCPTCQDQFPWVEDQLLRWSPRDGRFLPVEPVDTTNPIKLADQRASCYIRCPNPSQDTPQHYTPVVLGQSPAPVVIGLVGRPRAGKSHLLAAMVQGLVTGRANALGVTARPGDGVQHAAFHRGHIEPMLRGESLDGTGDGVVGYADFLLVRSPTGERPVIFFDTGGENFRAMAHNSLRSRFLLNTNALMFVEDADQVMARTAGGNEWISDALARLGVVPHLRSIPSTVVLMKSDQLRYTHPVDRWLRLPDDRGPLVANDFLTESRDVYAVLDQYGANFARDLYDRFDRCTMHFVSATGVAAEDERYPRGVHPMRVLRPLVALLAMTGVLTGPEAAQVGR</sequence>
<keyword evidence="2" id="KW-1185">Reference proteome</keyword>
<dbReference type="EMBL" id="JANYMP010000004">
    <property type="protein sequence ID" value="MCS7477477.1"/>
    <property type="molecule type" value="Genomic_DNA"/>
</dbReference>
<dbReference type="SUPFAM" id="SSF52540">
    <property type="entry name" value="P-loop containing nucleoside triphosphate hydrolases"/>
    <property type="match status" value="1"/>
</dbReference>
<reference evidence="1" key="1">
    <citation type="submission" date="2022-08" db="EMBL/GenBank/DDBJ databases">
        <authorList>
            <person name="Tistechok S."/>
            <person name="Samborskyy M."/>
            <person name="Roman I."/>
        </authorList>
    </citation>
    <scope>NUCLEOTIDE SEQUENCE</scope>
    <source>
        <strain evidence="1">DSM 103496</strain>
    </source>
</reference>
<dbReference type="Gene3D" id="3.40.50.300">
    <property type="entry name" value="P-loop containing nucleotide triphosphate hydrolases"/>
    <property type="match status" value="1"/>
</dbReference>
<comment type="caution">
    <text evidence="1">The sequence shown here is derived from an EMBL/GenBank/DDBJ whole genome shotgun (WGS) entry which is preliminary data.</text>
</comment>
<gene>
    <name evidence="1" type="ORF">NZH93_11485</name>
</gene>
<accession>A0A9X2VJ62</accession>
<dbReference type="RefSeq" id="WP_259622976.1">
    <property type="nucleotide sequence ID" value="NZ_JANYMP010000004.1"/>
</dbReference>
<proteinExistence type="predicted"/>
<dbReference type="Proteomes" id="UP001141259">
    <property type="component" value="Unassembled WGS sequence"/>
</dbReference>
<dbReference type="AlphaFoldDB" id="A0A9X2VJ62"/>
<organism evidence="1 2">
    <name type="scientific">Umezawaea endophytica</name>
    <dbReference type="NCBI Taxonomy" id="1654476"/>
    <lineage>
        <taxon>Bacteria</taxon>
        <taxon>Bacillati</taxon>
        <taxon>Actinomycetota</taxon>
        <taxon>Actinomycetes</taxon>
        <taxon>Pseudonocardiales</taxon>
        <taxon>Pseudonocardiaceae</taxon>
        <taxon>Umezawaea</taxon>
    </lineage>
</organism>